<feature type="transmembrane region" description="Helical" evidence="11">
    <location>
        <begin position="263"/>
        <end position="281"/>
    </location>
</feature>
<dbReference type="PROSITE" id="PS50089">
    <property type="entry name" value="ZF_RING_2"/>
    <property type="match status" value="1"/>
</dbReference>
<dbReference type="EMBL" id="CAJJDM010000096">
    <property type="protein sequence ID" value="CAD8093591.1"/>
    <property type="molecule type" value="Genomic_DNA"/>
</dbReference>
<dbReference type="Pfam" id="PF11145">
    <property type="entry name" value="DUF2921"/>
    <property type="match status" value="1"/>
</dbReference>
<sequence>MIIIIYACIIGYVISEVWFPVSNFQSDLDQAYKYLVQNQDQLIIGQWTASSDYLVYINIVYDNQNLIMQVYPKKHNLLHEKHYFRLSYQLSNSSYYYDTVKRLMTWQNIDVIVELQNSQRHPLSICKATLELEVSTQTTILHSQFAEECNVTEERIRLFIFSNSVYQIQVLSYTMLIIFISLVQIISSHLYLRSDPAENQGASMTISIILTQDIFICIFSSLLFDIPRFYYFLPCLLCQLIAIFYDLKLKAKLSNMKRLQKRYLFLQIIEILSVTFLFLRIRHSTELTIMNLFLIPQIIITFFSGERQRFNKYYIGAIFPRILLSIYARGCSQNILQLVQKVHVVYAIVLILLIQLLVYYCQNQFGWFILKRNIHNYFIKQTDEHLQSDCAICLINLSQTPENTLNKGEPYILQTINQASRNHLLMNTPCNHQFHPSCLSQWMLINLSCPLCKSALPQVF</sequence>
<feature type="transmembrane region" description="Helical" evidence="11">
    <location>
        <begin position="229"/>
        <end position="247"/>
    </location>
</feature>
<evidence type="ECO:0000256" key="4">
    <source>
        <dbReference type="ARBA" id="ARBA00012483"/>
    </source>
</evidence>
<feature type="transmembrane region" description="Helical" evidence="11">
    <location>
        <begin position="204"/>
        <end position="223"/>
    </location>
</feature>
<evidence type="ECO:0000256" key="11">
    <source>
        <dbReference type="SAM" id="Phobius"/>
    </source>
</evidence>
<organism evidence="13 14">
    <name type="scientific">Paramecium primaurelia</name>
    <dbReference type="NCBI Taxonomy" id="5886"/>
    <lineage>
        <taxon>Eukaryota</taxon>
        <taxon>Sar</taxon>
        <taxon>Alveolata</taxon>
        <taxon>Ciliophora</taxon>
        <taxon>Intramacronucleata</taxon>
        <taxon>Oligohymenophorea</taxon>
        <taxon>Peniculida</taxon>
        <taxon>Parameciidae</taxon>
        <taxon>Paramecium</taxon>
    </lineage>
</organism>
<evidence type="ECO:0000256" key="7">
    <source>
        <dbReference type="ARBA" id="ARBA00022786"/>
    </source>
</evidence>
<feature type="transmembrane region" description="Helical" evidence="11">
    <location>
        <begin position="170"/>
        <end position="192"/>
    </location>
</feature>
<comment type="caution">
    <text evidence="13">The sequence shown here is derived from an EMBL/GenBank/DDBJ whole genome shotgun (WGS) entry which is preliminary data.</text>
</comment>
<dbReference type="OMA" id="YLVYINI"/>
<name>A0A8S1NTM9_PARPR</name>
<evidence type="ECO:0000256" key="3">
    <source>
        <dbReference type="ARBA" id="ARBA00004906"/>
    </source>
</evidence>
<feature type="transmembrane region" description="Helical" evidence="11">
    <location>
        <begin position="342"/>
        <end position="361"/>
    </location>
</feature>
<comment type="subcellular location">
    <subcellularLocation>
        <location evidence="2">Endomembrane system</location>
        <topology evidence="2">Multi-pass membrane protein</topology>
    </subcellularLocation>
</comment>
<evidence type="ECO:0000256" key="5">
    <source>
        <dbReference type="ARBA" id="ARBA00022679"/>
    </source>
</evidence>
<evidence type="ECO:0000256" key="10">
    <source>
        <dbReference type="PROSITE-ProRule" id="PRU00175"/>
    </source>
</evidence>
<keyword evidence="7" id="KW-0833">Ubl conjugation pathway</keyword>
<keyword evidence="10" id="KW-0479">Metal-binding</keyword>
<accession>A0A8S1NTM9</accession>
<keyword evidence="10" id="KW-0863">Zinc-finger</keyword>
<gene>
    <name evidence="13" type="ORF">PPRIM_AZ9-3.1.T0930177</name>
</gene>
<keyword evidence="5" id="KW-0808">Transferase</keyword>
<evidence type="ECO:0000256" key="9">
    <source>
        <dbReference type="ARBA" id="ARBA00023136"/>
    </source>
</evidence>
<dbReference type="EC" id="2.3.2.27" evidence="4"/>
<keyword evidence="8 11" id="KW-1133">Transmembrane helix</keyword>
<dbReference type="Pfam" id="PF13639">
    <property type="entry name" value="zf-RING_2"/>
    <property type="match status" value="1"/>
</dbReference>
<comment type="catalytic activity">
    <reaction evidence="1">
        <text>S-ubiquitinyl-[E2 ubiquitin-conjugating enzyme]-L-cysteine + [acceptor protein]-L-lysine = [E2 ubiquitin-conjugating enzyme]-L-cysteine + N(6)-ubiquitinyl-[acceptor protein]-L-lysine.</text>
        <dbReference type="EC" id="2.3.2.27"/>
    </reaction>
</comment>
<dbReference type="InterPro" id="IPR021319">
    <property type="entry name" value="DUF2921"/>
</dbReference>
<feature type="domain" description="RING-type" evidence="12">
    <location>
        <begin position="390"/>
        <end position="453"/>
    </location>
</feature>
<evidence type="ECO:0000256" key="2">
    <source>
        <dbReference type="ARBA" id="ARBA00004127"/>
    </source>
</evidence>
<keyword evidence="9 11" id="KW-0472">Membrane</keyword>
<evidence type="ECO:0000313" key="13">
    <source>
        <dbReference type="EMBL" id="CAD8093591.1"/>
    </source>
</evidence>
<comment type="pathway">
    <text evidence="3">Protein modification; protein ubiquitination.</text>
</comment>
<keyword evidence="6 11" id="KW-0812">Transmembrane</keyword>
<evidence type="ECO:0000256" key="8">
    <source>
        <dbReference type="ARBA" id="ARBA00022989"/>
    </source>
</evidence>
<keyword evidence="14" id="KW-1185">Reference proteome</keyword>
<proteinExistence type="predicted"/>
<dbReference type="InterPro" id="IPR001841">
    <property type="entry name" value="Znf_RING"/>
</dbReference>
<evidence type="ECO:0000259" key="12">
    <source>
        <dbReference type="PROSITE" id="PS50089"/>
    </source>
</evidence>
<evidence type="ECO:0000256" key="1">
    <source>
        <dbReference type="ARBA" id="ARBA00000900"/>
    </source>
</evidence>
<dbReference type="GO" id="GO:0012505">
    <property type="term" value="C:endomembrane system"/>
    <property type="evidence" value="ECO:0007669"/>
    <property type="project" value="UniProtKB-SubCell"/>
</dbReference>
<evidence type="ECO:0000313" key="14">
    <source>
        <dbReference type="Proteomes" id="UP000688137"/>
    </source>
</evidence>
<dbReference type="AlphaFoldDB" id="A0A8S1NTM9"/>
<evidence type="ECO:0000256" key="6">
    <source>
        <dbReference type="ARBA" id="ARBA00022692"/>
    </source>
</evidence>
<reference evidence="13" key="1">
    <citation type="submission" date="2021-01" db="EMBL/GenBank/DDBJ databases">
        <authorList>
            <consortium name="Genoscope - CEA"/>
            <person name="William W."/>
        </authorList>
    </citation>
    <scope>NUCLEOTIDE SEQUENCE</scope>
</reference>
<protein>
    <recommendedName>
        <fullName evidence="4">RING-type E3 ubiquitin transferase</fullName>
        <ecNumber evidence="4">2.3.2.27</ecNumber>
    </recommendedName>
</protein>
<dbReference type="Proteomes" id="UP000688137">
    <property type="component" value="Unassembled WGS sequence"/>
</dbReference>
<dbReference type="GO" id="GO:0061630">
    <property type="term" value="F:ubiquitin protein ligase activity"/>
    <property type="evidence" value="ECO:0007669"/>
    <property type="project" value="UniProtKB-EC"/>
</dbReference>
<dbReference type="GO" id="GO:0008270">
    <property type="term" value="F:zinc ion binding"/>
    <property type="evidence" value="ECO:0007669"/>
    <property type="project" value="UniProtKB-KW"/>
</dbReference>
<keyword evidence="10" id="KW-0862">Zinc</keyword>
<feature type="transmembrane region" description="Helical" evidence="11">
    <location>
        <begin position="287"/>
        <end position="305"/>
    </location>
</feature>
<dbReference type="SMART" id="SM00184">
    <property type="entry name" value="RING"/>
    <property type="match status" value="1"/>
</dbReference>